<dbReference type="InterPro" id="IPR044946">
    <property type="entry name" value="Restrct_endonuc_typeI_TRD_sf"/>
</dbReference>
<keyword evidence="3" id="KW-0238">DNA-binding</keyword>
<proteinExistence type="inferred from homology"/>
<accession>A0ABX0XFE7</accession>
<dbReference type="Gene3D" id="3.90.220.20">
    <property type="entry name" value="DNA methylase specificity domains"/>
    <property type="match status" value="1"/>
</dbReference>
<dbReference type="SUPFAM" id="SSF116734">
    <property type="entry name" value="DNA methylase specificity domain"/>
    <property type="match status" value="1"/>
</dbReference>
<comment type="caution">
    <text evidence="5">The sequence shown here is derived from an EMBL/GenBank/DDBJ whole genome shotgun (WGS) entry which is preliminary data.</text>
</comment>
<evidence type="ECO:0000313" key="6">
    <source>
        <dbReference type="Proteomes" id="UP000770785"/>
    </source>
</evidence>
<evidence type="ECO:0000256" key="3">
    <source>
        <dbReference type="ARBA" id="ARBA00023125"/>
    </source>
</evidence>
<evidence type="ECO:0000259" key="4">
    <source>
        <dbReference type="Pfam" id="PF01420"/>
    </source>
</evidence>
<reference evidence="5 6" key="1">
    <citation type="submission" date="2020-03" db="EMBL/GenBank/DDBJ databases">
        <title>Genomic Encyclopedia of Type Strains, Phase IV (KMG-IV): sequencing the most valuable type-strain genomes for metagenomic binning, comparative biology and taxonomic classification.</title>
        <authorList>
            <person name="Goeker M."/>
        </authorList>
    </citation>
    <scope>NUCLEOTIDE SEQUENCE [LARGE SCALE GENOMIC DNA]</scope>
    <source>
        <strain evidence="5 6">DSM 105096</strain>
    </source>
</reference>
<gene>
    <name evidence="5" type="ORF">GGR27_003564</name>
</gene>
<comment type="similarity">
    <text evidence="1">Belongs to the type-I restriction system S methylase family.</text>
</comment>
<dbReference type="RefSeq" id="WP_168039720.1">
    <property type="nucleotide sequence ID" value="NZ_JAATJH010000008.1"/>
</dbReference>
<sequence>MRRGPPIAIGGAGFLLLKAKVYGRSFGAGDSVWWVWGEWEKKRLGAVCSHFQSGHNIVSRDISEYGDYEVDGGNGLREFTDDHTHKGFYLLIGRQGALCGNINRAKGKTYISEHAIAVQGNSTNDTEFLAQYLYQQKLRNTDLITVLIEAPLAWWYSSDLKTSIPYLVGTVVFKW</sequence>
<evidence type="ECO:0000256" key="1">
    <source>
        <dbReference type="ARBA" id="ARBA00010923"/>
    </source>
</evidence>
<keyword evidence="6" id="KW-1185">Reference proteome</keyword>
<organism evidence="5 6">
    <name type="scientific">Neolewinella antarctica</name>
    <dbReference type="NCBI Taxonomy" id="442734"/>
    <lineage>
        <taxon>Bacteria</taxon>
        <taxon>Pseudomonadati</taxon>
        <taxon>Bacteroidota</taxon>
        <taxon>Saprospiria</taxon>
        <taxon>Saprospirales</taxon>
        <taxon>Lewinellaceae</taxon>
        <taxon>Neolewinella</taxon>
    </lineage>
</organism>
<evidence type="ECO:0000313" key="5">
    <source>
        <dbReference type="EMBL" id="NJC28045.1"/>
    </source>
</evidence>
<evidence type="ECO:0000256" key="2">
    <source>
        <dbReference type="ARBA" id="ARBA00022747"/>
    </source>
</evidence>
<feature type="domain" description="Type I restriction modification DNA specificity" evidence="4">
    <location>
        <begin position="38"/>
        <end position="137"/>
    </location>
</feature>
<keyword evidence="2" id="KW-0680">Restriction system</keyword>
<dbReference type="EMBL" id="JAATJH010000008">
    <property type="protein sequence ID" value="NJC28045.1"/>
    <property type="molecule type" value="Genomic_DNA"/>
</dbReference>
<name>A0ABX0XFE7_9BACT</name>
<dbReference type="Proteomes" id="UP000770785">
    <property type="component" value="Unassembled WGS sequence"/>
</dbReference>
<protein>
    <recommendedName>
        <fullName evidence="4">Type I restriction modification DNA specificity domain-containing protein</fullName>
    </recommendedName>
</protein>
<dbReference type="Pfam" id="PF01420">
    <property type="entry name" value="Methylase_S"/>
    <property type="match status" value="1"/>
</dbReference>
<dbReference type="InterPro" id="IPR000055">
    <property type="entry name" value="Restrct_endonuc_typeI_TRD"/>
</dbReference>